<feature type="compositionally biased region" description="Pro residues" evidence="1">
    <location>
        <begin position="101"/>
        <end position="117"/>
    </location>
</feature>
<gene>
    <name evidence="3" type="ORF">CEPIT_LOCUS4728</name>
</gene>
<protein>
    <submittedName>
        <fullName evidence="3">Uncharacterized protein</fullName>
    </submittedName>
</protein>
<keyword evidence="4" id="KW-1185">Reference proteome</keyword>
<dbReference type="EMBL" id="CAMAPF010000024">
    <property type="protein sequence ID" value="CAH9073751.1"/>
    <property type="molecule type" value="Genomic_DNA"/>
</dbReference>
<comment type="caution">
    <text evidence="3">The sequence shown here is derived from an EMBL/GenBank/DDBJ whole genome shotgun (WGS) entry which is preliminary data.</text>
</comment>
<evidence type="ECO:0000313" key="3">
    <source>
        <dbReference type="EMBL" id="CAH9073751.1"/>
    </source>
</evidence>
<evidence type="ECO:0000256" key="2">
    <source>
        <dbReference type="SAM" id="Phobius"/>
    </source>
</evidence>
<feature type="region of interest" description="Disordered" evidence="1">
    <location>
        <begin position="91"/>
        <end position="117"/>
    </location>
</feature>
<evidence type="ECO:0000256" key="1">
    <source>
        <dbReference type="SAM" id="MobiDB-lite"/>
    </source>
</evidence>
<sequence length="209" mass="22809">MIHLMRKITNNNHKSITRVAVGAIVGGSSLIYYASNVSVLNPSQHMLRCKWSNMQDQDLFYPAFSHSGASQNSNWFLPFFISRTSFDASPSSSTSSSSSSSPPPPPPPPLPPLPPPPPSSFDIKKKISLAVHGGGSTKHYPRSKCLTRNTIANAAASVNPAVVTINFREKRGCLPLRRVWCIPPFACGFSLFVGLEHASGSKEDDCRWR</sequence>
<keyword evidence="2" id="KW-0812">Transmembrane</keyword>
<organism evidence="3 4">
    <name type="scientific">Cuscuta epithymum</name>
    <dbReference type="NCBI Taxonomy" id="186058"/>
    <lineage>
        <taxon>Eukaryota</taxon>
        <taxon>Viridiplantae</taxon>
        <taxon>Streptophyta</taxon>
        <taxon>Embryophyta</taxon>
        <taxon>Tracheophyta</taxon>
        <taxon>Spermatophyta</taxon>
        <taxon>Magnoliopsida</taxon>
        <taxon>eudicotyledons</taxon>
        <taxon>Gunneridae</taxon>
        <taxon>Pentapetalae</taxon>
        <taxon>asterids</taxon>
        <taxon>lamiids</taxon>
        <taxon>Solanales</taxon>
        <taxon>Convolvulaceae</taxon>
        <taxon>Cuscuteae</taxon>
        <taxon>Cuscuta</taxon>
        <taxon>Cuscuta subgen. Cuscuta</taxon>
    </lineage>
</organism>
<keyword evidence="2" id="KW-1133">Transmembrane helix</keyword>
<dbReference type="AlphaFoldDB" id="A0AAV0CGI1"/>
<feature type="compositionally biased region" description="Low complexity" evidence="1">
    <location>
        <begin position="91"/>
        <end position="100"/>
    </location>
</feature>
<name>A0AAV0CGI1_9ASTE</name>
<feature type="transmembrane region" description="Helical" evidence="2">
    <location>
        <begin position="16"/>
        <end position="34"/>
    </location>
</feature>
<reference evidence="3" key="1">
    <citation type="submission" date="2022-07" db="EMBL/GenBank/DDBJ databases">
        <authorList>
            <person name="Macas J."/>
            <person name="Novak P."/>
            <person name="Neumann P."/>
        </authorList>
    </citation>
    <scope>NUCLEOTIDE SEQUENCE</scope>
</reference>
<dbReference type="Proteomes" id="UP001152523">
    <property type="component" value="Unassembled WGS sequence"/>
</dbReference>
<accession>A0AAV0CGI1</accession>
<evidence type="ECO:0000313" key="4">
    <source>
        <dbReference type="Proteomes" id="UP001152523"/>
    </source>
</evidence>
<keyword evidence="2" id="KW-0472">Membrane</keyword>
<proteinExistence type="predicted"/>